<evidence type="ECO:0000256" key="1">
    <source>
        <dbReference type="SAM" id="MobiDB-lite"/>
    </source>
</evidence>
<dbReference type="Proteomes" id="UP001150538">
    <property type="component" value="Unassembled WGS sequence"/>
</dbReference>
<feature type="transmembrane region" description="Helical" evidence="2">
    <location>
        <begin position="326"/>
        <end position="347"/>
    </location>
</feature>
<evidence type="ECO:0000313" key="4">
    <source>
        <dbReference type="Proteomes" id="UP001150538"/>
    </source>
</evidence>
<organism evidence="3 4">
    <name type="scientific">Mycoemilia scoparia</name>
    <dbReference type="NCBI Taxonomy" id="417184"/>
    <lineage>
        <taxon>Eukaryota</taxon>
        <taxon>Fungi</taxon>
        <taxon>Fungi incertae sedis</taxon>
        <taxon>Zoopagomycota</taxon>
        <taxon>Kickxellomycotina</taxon>
        <taxon>Kickxellomycetes</taxon>
        <taxon>Kickxellales</taxon>
        <taxon>Kickxellaceae</taxon>
        <taxon>Mycoemilia</taxon>
    </lineage>
</organism>
<evidence type="ECO:0000313" key="3">
    <source>
        <dbReference type="EMBL" id="KAJ1910686.1"/>
    </source>
</evidence>
<reference evidence="3" key="1">
    <citation type="submission" date="2022-07" db="EMBL/GenBank/DDBJ databases">
        <title>Phylogenomic reconstructions and comparative analyses of Kickxellomycotina fungi.</title>
        <authorList>
            <person name="Reynolds N.K."/>
            <person name="Stajich J.E."/>
            <person name="Barry K."/>
            <person name="Grigoriev I.V."/>
            <person name="Crous P."/>
            <person name="Smith M.E."/>
        </authorList>
    </citation>
    <scope>NUCLEOTIDE SEQUENCE</scope>
    <source>
        <strain evidence="3">NBRC 100468</strain>
    </source>
</reference>
<proteinExistence type="predicted"/>
<accession>A0A9W8DMU4</accession>
<comment type="caution">
    <text evidence="3">The sequence shown here is derived from an EMBL/GenBank/DDBJ whole genome shotgun (WGS) entry which is preliminary data.</text>
</comment>
<keyword evidence="2" id="KW-0812">Transmembrane</keyword>
<feature type="transmembrane region" description="Helical" evidence="2">
    <location>
        <begin position="515"/>
        <end position="533"/>
    </location>
</feature>
<name>A0A9W8DMU4_9FUNG</name>
<sequence>HCNFAEAVTVKADCSGKPSDGPNQCLQSLASAANPGSCDTMKTALKCIIPCGAAKAWKSQFLRSFDEFRFKCPSKSRESEGLFDIVAVKDVPGNNIGGKAGGEKDIDFIIPQKGKIVEQKVNAHHNSMDTNGKKNDKINDKPSKKTKPNKGDEDDYEETEVDDPLRSKITVRPARVYKPTAIVITIYFVKPVVASRPSVRLSGCMALTDMVYSLILFLRFNYDFMSSRDQASLRVLNYLTYGMPLVFVFLNTCIAFQLQITVLMRKEKLASILNRGYEAISFILGLGLSALTFKFFPMFIWDSYQIMFITPASRHRTLYLCLSDFIWEYICIGYCLIVTMAVLFQLFPMWQRSHKPELIDPDYTEKTASVSLGSFIKKRQGQLYGSSKSNTQLNMSVETIDARATMVNSNDNSGDGNADICNKTGTGQMSVKDLLKEKNHSQLSLSIRSFRKTTTSSSSDQVKKRNIISFCTPHKRRQIRRTILRILLYPIVLIVFRLPIMIFQSTDSSYSLYHGIYLLTTTQGTANFIVFLLNPGLDDFWPAWTQNKINDSAKSNPASAFAAAAAAPTTVEAHE</sequence>
<feature type="transmembrane region" description="Helical" evidence="2">
    <location>
        <begin position="238"/>
        <end position="258"/>
    </location>
</feature>
<feature type="compositionally biased region" description="Acidic residues" evidence="1">
    <location>
        <begin position="152"/>
        <end position="162"/>
    </location>
</feature>
<keyword evidence="2" id="KW-1133">Transmembrane helix</keyword>
<keyword evidence="2" id="KW-0472">Membrane</keyword>
<feature type="transmembrane region" description="Helical" evidence="2">
    <location>
        <begin position="279"/>
        <end position="301"/>
    </location>
</feature>
<feature type="transmembrane region" description="Helical" evidence="2">
    <location>
        <begin position="483"/>
        <end position="503"/>
    </location>
</feature>
<feature type="transmembrane region" description="Helical" evidence="2">
    <location>
        <begin position="199"/>
        <end position="218"/>
    </location>
</feature>
<keyword evidence="4" id="KW-1185">Reference proteome</keyword>
<dbReference type="EMBL" id="JANBPU010000542">
    <property type="protein sequence ID" value="KAJ1910686.1"/>
    <property type="molecule type" value="Genomic_DNA"/>
</dbReference>
<dbReference type="OrthoDB" id="3251871at2759"/>
<feature type="region of interest" description="Disordered" evidence="1">
    <location>
        <begin position="124"/>
        <end position="162"/>
    </location>
</feature>
<feature type="non-terminal residue" evidence="3">
    <location>
        <position position="575"/>
    </location>
</feature>
<feature type="compositionally biased region" description="Basic and acidic residues" evidence="1">
    <location>
        <begin position="131"/>
        <end position="143"/>
    </location>
</feature>
<gene>
    <name evidence="3" type="ORF">H4219_006149</name>
</gene>
<protein>
    <submittedName>
        <fullName evidence="3">Uncharacterized protein</fullName>
    </submittedName>
</protein>
<dbReference type="AlphaFoldDB" id="A0A9W8DMU4"/>
<evidence type="ECO:0000256" key="2">
    <source>
        <dbReference type="SAM" id="Phobius"/>
    </source>
</evidence>